<evidence type="ECO:0000259" key="6">
    <source>
        <dbReference type="Pfam" id="PF00479"/>
    </source>
</evidence>
<dbReference type="EC" id="1.1.1.49" evidence="8"/>
<dbReference type="GO" id="GO:0005829">
    <property type="term" value="C:cytosol"/>
    <property type="evidence" value="ECO:0007669"/>
    <property type="project" value="TreeGrafter"/>
</dbReference>
<dbReference type="InterPro" id="IPR001282">
    <property type="entry name" value="G6P_DH"/>
</dbReference>
<keyword evidence="2" id="KW-0313">Glucose metabolism</keyword>
<evidence type="ECO:0000256" key="5">
    <source>
        <dbReference type="ARBA" id="ARBA00023277"/>
    </source>
</evidence>
<dbReference type="PIRSF" id="PIRSF000110">
    <property type="entry name" value="G6PD"/>
    <property type="match status" value="1"/>
</dbReference>
<dbReference type="SUPFAM" id="SSF51735">
    <property type="entry name" value="NAD(P)-binding Rossmann-fold domains"/>
    <property type="match status" value="1"/>
</dbReference>
<reference evidence="8 9" key="1">
    <citation type="submission" date="2020-08" db="EMBL/GenBank/DDBJ databases">
        <title>Sequencing the genomes of 1000 actinobacteria strains.</title>
        <authorList>
            <person name="Klenk H.-P."/>
        </authorList>
    </citation>
    <scope>NUCLEOTIDE SEQUENCE [LARGE SCALE GENOMIC DNA]</scope>
    <source>
        <strain evidence="8 9">DSM 45859</strain>
    </source>
</reference>
<feature type="domain" description="Glucose-6-phosphate dehydrogenase C-terminal" evidence="7">
    <location>
        <begin position="207"/>
        <end position="482"/>
    </location>
</feature>
<dbReference type="EMBL" id="JACHMG010000001">
    <property type="protein sequence ID" value="MBB4683392.1"/>
    <property type="molecule type" value="Genomic_DNA"/>
</dbReference>
<dbReference type="Proteomes" id="UP000581769">
    <property type="component" value="Unassembled WGS sequence"/>
</dbReference>
<evidence type="ECO:0000259" key="7">
    <source>
        <dbReference type="Pfam" id="PF02781"/>
    </source>
</evidence>
<keyword evidence="3" id="KW-0521">NADP</keyword>
<dbReference type="GO" id="GO:0006006">
    <property type="term" value="P:glucose metabolic process"/>
    <property type="evidence" value="ECO:0007669"/>
    <property type="project" value="UniProtKB-KW"/>
</dbReference>
<evidence type="ECO:0000256" key="3">
    <source>
        <dbReference type="ARBA" id="ARBA00022857"/>
    </source>
</evidence>
<dbReference type="Gene3D" id="3.40.50.720">
    <property type="entry name" value="NAD(P)-binding Rossmann-like Domain"/>
    <property type="match status" value="1"/>
</dbReference>
<keyword evidence="5" id="KW-0119">Carbohydrate metabolism</keyword>
<comment type="pathway">
    <text evidence="1">Carbohydrate degradation; pentose phosphate pathway; D-ribulose 5-phosphate from D-glucose 6-phosphate (oxidative stage): step 1/3.</text>
</comment>
<evidence type="ECO:0000256" key="4">
    <source>
        <dbReference type="ARBA" id="ARBA00023002"/>
    </source>
</evidence>
<evidence type="ECO:0000256" key="2">
    <source>
        <dbReference type="ARBA" id="ARBA00022526"/>
    </source>
</evidence>
<dbReference type="Pfam" id="PF02781">
    <property type="entry name" value="G6PD_C"/>
    <property type="match status" value="1"/>
</dbReference>
<gene>
    <name evidence="8" type="ORF">BJY18_000877</name>
</gene>
<sequence>MARKLTRRLSSVELFALIDLQGLKGKESSRVTDKRTMIIFGATGDLSARLLLPGLGTFLQSGRSVPVHLIGTGRSERTPEQWKGVVKKSFATQNVEGPEVDATLGSTVFIQGDPADPRHLQKLLDAAEASPVLYFALPPQATSDLCDALQHVDLPEGTTLAFEKPFGTDVASVAALNKTVLALVPEERVHRTDHFLGRTTVLNIIGLRFANRLFEPIWNADNIEKVDVFYDETLGLENRAQYYDEAGALVDMIQSHLLQILGLVTMDAPSAIDAVEFRSSLARVLRSTRLKGGDPRTASRRAVYTAGTINGRELPSYQSEDGVDASRQTDTLAEIEVEVDTARWKGVPFTLRSGKALGASRKEVLITFKPVTRLPSGLTGGPKTDTLRIVLNPDEIELTVSANGGGNPFEMGQVTLSSSFGDGELTPYGEVLNGIFHDDPLLSIRGDVAERCWEIVGPVVQAWQANEVPLEKYRAGSRGPAGWESSY</sequence>
<accession>A0A840IQB8</accession>
<dbReference type="Gene3D" id="3.30.360.10">
    <property type="entry name" value="Dihydrodipicolinate Reductase, domain 2"/>
    <property type="match status" value="1"/>
</dbReference>
<dbReference type="SUPFAM" id="SSF55347">
    <property type="entry name" value="Glyceraldehyde-3-phosphate dehydrogenase-like, C-terminal domain"/>
    <property type="match status" value="1"/>
</dbReference>
<proteinExistence type="predicted"/>
<evidence type="ECO:0000256" key="1">
    <source>
        <dbReference type="ARBA" id="ARBA00004937"/>
    </source>
</evidence>
<dbReference type="PANTHER" id="PTHR23429:SF0">
    <property type="entry name" value="GLUCOSE-6-PHOSPHATE 1-DEHYDROGENASE"/>
    <property type="match status" value="1"/>
</dbReference>
<dbReference type="AlphaFoldDB" id="A0A840IQB8"/>
<dbReference type="GO" id="GO:0050661">
    <property type="term" value="F:NADP binding"/>
    <property type="evidence" value="ECO:0007669"/>
    <property type="project" value="InterPro"/>
</dbReference>
<keyword evidence="4 8" id="KW-0560">Oxidoreductase</keyword>
<dbReference type="InterPro" id="IPR022674">
    <property type="entry name" value="G6P_DH_NAD-bd"/>
</dbReference>
<evidence type="ECO:0000313" key="9">
    <source>
        <dbReference type="Proteomes" id="UP000581769"/>
    </source>
</evidence>
<dbReference type="PRINTS" id="PR00079">
    <property type="entry name" value="G6PDHDRGNASE"/>
</dbReference>
<comment type="caution">
    <text evidence="8">The sequence shown here is derived from an EMBL/GenBank/DDBJ whole genome shotgun (WGS) entry which is preliminary data.</text>
</comment>
<protein>
    <submittedName>
        <fullName evidence="8">Glucose-6-phosphate 1-dehydrogenase</fullName>
        <ecNumber evidence="8">1.1.1.363</ecNumber>
        <ecNumber evidence="8">1.1.1.49</ecNumber>
    </submittedName>
</protein>
<dbReference type="Pfam" id="PF00479">
    <property type="entry name" value="G6PD_N"/>
    <property type="match status" value="1"/>
</dbReference>
<keyword evidence="9" id="KW-1185">Reference proteome</keyword>
<evidence type="ECO:0000313" key="8">
    <source>
        <dbReference type="EMBL" id="MBB4683392.1"/>
    </source>
</evidence>
<name>A0A840IQB8_9PSEU</name>
<dbReference type="PANTHER" id="PTHR23429">
    <property type="entry name" value="GLUCOSE-6-PHOSPHATE 1-DEHYDROGENASE G6PD"/>
    <property type="match status" value="1"/>
</dbReference>
<dbReference type="InterPro" id="IPR036291">
    <property type="entry name" value="NAD(P)-bd_dom_sf"/>
</dbReference>
<dbReference type="RefSeq" id="WP_221457554.1">
    <property type="nucleotide sequence ID" value="NZ_JACHMG010000001.1"/>
</dbReference>
<dbReference type="GO" id="GO:0009051">
    <property type="term" value="P:pentose-phosphate shunt, oxidative branch"/>
    <property type="evidence" value="ECO:0007669"/>
    <property type="project" value="TreeGrafter"/>
</dbReference>
<dbReference type="GO" id="GO:0004345">
    <property type="term" value="F:glucose-6-phosphate dehydrogenase activity"/>
    <property type="evidence" value="ECO:0007669"/>
    <property type="project" value="UniProtKB-EC"/>
</dbReference>
<feature type="domain" description="Glucose-6-phosphate dehydrogenase NAD-binding" evidence="6">
    <location>
        <begin position="38"/>
        <end position="203"/>
    </location>
</feature>
<dbReference type="NCBIfam" id="NF009492">
    <property type="entry name" value="PRK12853.1-3"/>
    <property type="match status" value="1"/>
</dbReference>
<dbReference type="EC" id="1.1.1.363" evidence="8"/>
<dbReference type="InterPro" id="IPR022675">
    <property type="entry name" value="G6P_DH_C"/>
</dbReference>
<organism evidence="8 9">
    <name type="scientific">Amycolatopsis jiangsuensis</name>
    <dbReference type="NCBI Taxonomy" id="1181879"/>
    <lineage>
        <taxon>Bacteria</taxon>
        <taxon>Bacillati</taxon>
        <taxon>Actinomycetota</taxon>
        <taxon>Actinomycetes</taxon>
        <taxon>Pseudonocardiales</taxon>
        <taxon>Pseudonocardiaceae</taxon>
        <taxon>Amycolatopsis</taxon>
    </lineage>
</organism>